<gene>
    <name evidence="8" type="ORF">GCM10023225_13870</name>
</gene>
<dbReference type="Pfam" id="PF08534">
    <property type="entry name" value="Redoxin"/>
    <property type="match status" value="1"/>
</dbReference>
<evidence type="ECO:0000256" key="5">
    <source>
        <dbReference type="ARBA" id="ARBA00023284"/>
    </source>
</evidence>
<feature type="domain" description="Thioredoxin" evidence="7">
    <location>
        <begin position="45"/>
        <end position="191"/>
    </location>
</feature>
<dbReference type="PANTHER" id="PTHR42852">
    <property type="entry name" value="THIOL:DISULFIDE INTERCHANGE PROTEIN DSBE"/>
    <property type="match status" value="1"/>
</dbReference>
<keyword evidence="9" id="KW-1185">Reference proteome</keyword>
<evidence type="ECO:0000256" key="6">
    <source>
        <dbReference type="SAM" id="SignalP"/>
    </source>
</evidence>
<evidence type="ECO:0000313" key="8">
    <source>
        <dbReference type="EMBL" id="GAA4973789.1"/>
    </source>
</evidence>
<dbReference type="Gene3D" id="3.40.30.10">
    <property type="entry name" value="Glutaredoxin"/>
    <property type="match status" value="1"/>
</dbReference>
<dbReference type="Proteomes" id="UP001501195">
    <property type="component" value="Unassembled WGS sequence"/>
</dbReference>
<keyword evidence="3" id="KW-0812">Transmembrane</keyword>
<keyword evidence="2" id="KW-0201">Cytochrome c-type biogenesis</keyword>
<reference evidence="9" key="1">
    <citation type="journal article" date="2019" name="Int. J. Syst. Evol. Microbiol.">
        <title>The Global Catalogue of Microorganisms (GCM) 10K type strain sequencing project: providing services to taxonomists for standard genome sequencing and annotation.</title>
        <authorList>
            <consortium name="The Broad Institute Genomics Platform"/>
            <consortium name="The Broad Institute Genome Sequencing Center for Infectious Disease"/>
            <person name="Wu L."/>
            <person name="Ma J."/>
        </authorList>
    </citation>
    <scope>NUCLEOTIDE SEQUENCE [LARGE SCALE GENOMIC DNA]</scope>
    <source>
        <strain evidence="9">JCM 18126</strain>
    </source>
</reference>
<evidence type="ECO:0000313" key="9">
    <source>
        <dbReference type="Proteomes" id="UP001501195"/>
    </source>
</evidence>
<dbReference type="PANTHER" id="PTHR42852:SF6">
    <property type="entry name" value="THIOL:DISULFIDE INTERCHANGE PROTEIN DSBE"/>
    <property type="match status" value="1"/>
</dbReference>
<dbReference type="InterPro" id="IPR013766">
    <property type="entry name" value="Thioredoxin_domain"/>
</dbReference>
<dbReference type="CDD" id="cd02966">
    <property type="entry name" value="TlpA_like_family"/>
    <property type="match status" value="1"/>
</dbReference>
<accession>A0ABP9HM20</accession>
<proteinExistence type="predicted"/>
<keyword evidence="3" id="KW-0735">Signal-anchor</keyword>
<keyword evidence="4" id="KW-1015">Disulfide bond</keyword>
<dbReference type="PROSITE" id="PS51352">
    <property type="entry name" value="THIOREDOXIN_2"/>
    <property type="match status" value="1"/>
</dbReference>
<evidence type="ECO:0000259" key="7">
    <source>
        <dbReference type="PROSITE" id="PS51352"/>
    </source>
</evidence>
<feature type="chain" id="PRO_5046615602" evidence="6">
    <location>
        <begin position="30"/>
        <end position="212"/>
    </location>
</feature>
<keyword evidence="5" id="KW-0676">Redox-active center</keyword>
<feature type="signal peptide" evidence="6">
    <location>
        <begin position="1"/>
        <end position="29"/>
    </location>
</feature>
<dbReference type="RefSeq" id="WP_345711696.1">
    <property type="nucleotide sequence ID" value="NZ_BAABIL010000180.1"/>
</dbReference>
<keyword evidence="6" id="KW-0732">Signal</keyword>
<name>A0ABP9HM20_9ACTN</name>
<organism evidence="8 9">
    <name type="scientific">Kineococcus glutinatus</name>
    <dbReference type="NCBI Taxonomy" id="1070872"/>
    <lineage>
        <taxon>Bacteria</taxon>
        <taxon>Bacillati</taxon>
        <taxon>Actinomycetota</taxon>
        <taxon>Actinomycetes</taxon>
        <taxon>Kineosporiales</taxon>
        <taxon>Kineosporiaceae</taxon>
        <taxon>Kineococcus</taxon>
    </lineage>
</organism>
<sequence>MTGVGGVRGAGVLLAAALLAGCSSGDGLAAPGQGYVDGAGTTREIAAAERTPAVELSGETVEGEPVDLADLRGSVVVLNVWYADCPPCRAEAPTLQGISEDYAAQGVRFLGINTRNDSPEAVRAFHETFGVTYPSIRDSAGTALLALRERGIAAVATPTTVVLDAQGRIAAAVAGQVEAGTLTDMIDRVLTEQPAAGTPAAEPSAASAGAAG</sequence>
<evidence type="ECO:0000256" key="2">
    <source>
        <dbReference type="ARBA" id="ARBA00022748"/>
    </source>
</evidence>
<comment type="subcellular location">
    <subcellularLocation>
        <location evidence="1">Cell envelope</location>
    </subcellularLocation>
</comment>
<comment type="caution">
    <text evidence="8">The sequence shown here is derived from an EMBL/GenBank/DDBJ whole genome shotgun (WGS) entry which is preliminary data.</text>
</comment>
<dbReference type="SUPFAM" id="SSF52833">
    <property type="entry name" value="Thioredoxin-like"/>
    <property type="match status" value="1"/>
</dbReference>
<dbReference type="EMBL" id="BAABIL010000180">
    <property type="protein sequence ID" value="GAA4973789.1"/>
    <property type="molecule type" value="Genomic_DNA"/>
</dbReference>
<evidence type="ECO:0000256" key="3">
    <source>
        <dbReference type="ARBA" id="ARBA00022968"/>
    </source>
</evidence>
<protein>
    <submittedName>
        <fullName evidence="8">TlpA disulfide reductase family protein</fullName>
    </submittedName>
</protein>
<evidence type="ECO:0000256" key="1">
    <source>
        <dbReference type="ARBA" id="ARBA00004196"/>
    </source>
</evidence>
<dbReference type="InterPro" id="IPR050553">
    <property type="entry name" value="Thioredoxin_ResA/DsbE_sf"/>
</dbReference>
<dbReference type="InterPro" id="IPR013740">
    <property type="entry name" value="Redoxin"/>
</dbReference>
<dbReference type="InterPro" id="IPR036249">
    <property type="entry name" value="Thioredoxin-like_sf"/>
</dbReference>
<evidence type="ECO:0000256" key="4">
    <source>
        <dbReference type="ARBA" id="ARBA00023157"/>
    </source>
</evidence>